<protein>
    <submittedName>
        <fullName evidence="9">RNA polymerase sigma-70 factor, ECF subfamily</fullName>
    </submittedName>
    <submittedName>
        <fullName evidence="8">RNA polymerase, sigma-24 subunit, RpoE, ECF subfamily</fullName>
    </submittedName>
</protein>
<evidence type="ECO:0000313" key="10">
    <source>
        <dbReference type="Proteomes" id="UP000092605"/>
    </source>
</evidence>
<dbReference type="CDD" id="cd06171">
    <property type="entry name" value="Sigma70_r4"/>
    <property type="match status" value="1"/>
</dbReference>
<dbReference type="InterPro" id="IPR007630">
    <property type="entry name" value="RNA_pol_sigma70_r4"/>
</dbReference>
<dbReference type="Proteomes" id="UP000092605">
    <property type="component" value="Unassembled WGS sequence"/>
</dbReference>
<dbReference type="Gene3D" id="1.10.1740.10">
    <property type="match status" value="1"/>
</dbReference>
<dbReference type="EMBL" id="FRBG01000013">
    <property type="protein sequence ID" value="SHL16487.1"/>
    <property type="molecule type" value="Genomic_DNA"/>
</dbReference>
<dbReference type="AlphaFoldDB" id="A0A150FS87"/>
<dbReference type="InterPro" id="IPR036388">
    <property type="entry name" value="WH-like_DNA-bd_sf"/>
</dbReference>
<comment type="caution">
    <text evidence="8">The sequence shown here is derived from an EMBL/GenBank/DDBJ whole genome shotgun (WGS) entry which is preliminary data.</text>
</comment>
<dbReference type="PANTHER" id="PTHR43133:SF57">
    <property type="entry name" value="RNA POLYMERASE SIGMA-70 FACTOR"/>
    <property type="match status" value="1"/>
</dbReference>
<dbReference type="OrthoDB" id="9782703at2"/>
<evidence type="ECO:0000256" key="5">
    <source>
        <dbReference type="ARBA" id="ARBA00023163"/>
    </source>
</evidence>
<keyword evidence="3" id="KW-0731">Sigma factor</keyword>
<evidence type="ECO:0000313" key="11">
    <source>
        <dbReference type="Proteomes" id="UP000323392"/>
    </source>
</evidence>
<dbReference type="GO" id="GO:0006352">
    <property type="term" value="P:DNA-templated transcription initiation"/>
    <property type="evidence" value="ECO:0007669"/>
    <property type="project" value="InterPro"/>
</dbReference>
<dbReference type="SUPFAM" id="SSF88659">
    <property type="entry name" value="Sigma3 and sigma4 domains of RNA polymerase sigma factors"/>
    <property type="match status" value="1"/>
</dbReference>
<keyword evidence="4" id="KW-0238">DNA-binding</keyword>
<dbReference type="Pfam" id="PF04542">
    <property type="entry name" value="Sigma70_r2"/>
    <property type="match status" value="1"/>
</dbReference>
<dbReference type="EMBL" id="LSFY01000001">
    <property type="protein sequence ID" value="KXZ40483.1"/>
    <property type="molecule type" value="Genomic_DNA"/>
</dbReference>
<evidence type="ECO:0000259" key="6">
    <source>
        <dbReference type="Pfam" id="PF04542"/>
    </source>
</evidence>
<dbReference type="Proteomes" id="UP000323392">
    <property type="component" value="Unassembled WGS sequence"/>
</dbReference>
<evidence type="ECO:0000256" key="1">
    <source>
        <dbReference type="ARBA" id="ARBA00010641"/>
    </source>
</evidence>
<keyword evidence="2" id="KW-0805">Transcription regulation</keyword>
<dbReference type="Pfam" id="PF04545">
    <property type="entry name" value="Sigma70_r4"/>
    <property type="match status" value="1"/>
</dbReference>
<dbReference type="Gene3D" id="1.10.10.10">
    <property type="entry name" value="Winged helix-like DNA-binding domain superfamily/Winged helix DNA-binding domain"/>
    <property type="match status" value="1"/>
</dbReference>
<dbReference type="InterPro" id="IPR039425">
    <property type="entry name" value="RNA_pol_sigma-70-like"/>
</dbReference>
<dbReference type="GO" id="GO:0016987">
    <property type="term" value="F:sigma factor activity"/>
    <property type="evidence" value="ECO:0007669"/>
    <property type="project" value="UniProtKB-KW"/>
</dbReference>
<dbReference type="GO" id="GO:0003677">
    <property type="term" value="F:DNA binding"/>
    <property type="evidence" value="ECO:0007669"/>
    <property type="project" value="UniProtKB-KW"/>
</dbReference>
<gene>
    <name evidence="8" type="ORF">JWYL7_1558</name>
    <name evidence="9" type="ORF">SAMN05661008_01583</name>
</gene>
<reference evidence="8 10" key="1">
    <citation type="submission" date="2016-02" db="EMBL/GenBank/DDBJ databases">
        <title>Draft genome sequence for Clostridium paradoxum JW-YL-7.</title>
        <authorList>
            <person name="Utturkar S.M."/>
            <person name="Lancaster A."/>
            <person name="Poole F.L."/>
            <person name="Adams M.W."/>
            <person name="Brown S.D."/>
        </authorList>
    </citation>
    <scope>NUCLEOTIDE SEQUENCE [LARGE SCALE GENOMIC DNA]</scope>
    <source>
        <strain evidence="8 10">JW-YL-7</strain>
    </source>
</reference>
<evidence type="ECO:0000313" key="9">
    <source>
        <dbReference type="EMBL" id="SHL16487.1"/>
    </source>
</evidence>
<accession>A0A150FS87</accession>
<dbReference type="InterPro" id="IPR007627">
    <property type="entry name" value="RNA_pol_sigma70_r2"/>
</dbReference>
<dbReference type="InterPro" id="IPR013324">
    <property type="entry name" value="RNA_pol_sigma_r3/r4-like"/>
</dbReference>
<organism evidence="8 10">
    <name type="scientific">Alkalithermobacter thermoalcaliphilus JW-YL-7 = DSM 7308</name>
    <dbReference type="NCBI Taxonomy" id="1121328"/>
    <lineage>
        <taxon>Bacteria</taxon>
        <taxon>Bacillati</taxon>
        <taxon>Bacillota</taxon>
        <taxon>Clostridia</taxon>
        <taxon>Peptostreptococcales</taxon>
        <taxon>Tepidibacteraceae</taxon>
        <taxon>Alkalithermobacter</taxon>
    </lineage>
</organism>
<dbReference type="RefSeq" id="WP_066071412.1">
    <property type="nucleotide sequence ID" value="NZ_FRBG01000013.1"/>
</dbReference>
<dbReference type="PATRIC" id="fig|1121328.3.peg.1569"/>
<proteinExistence type="inferred from homology"/>
<keyword evidence="11" id="KW-1185">Reference proteome</keyword>
<dbReference type="SUPFAM" id="SSF88946">
    <property type="entry name" value="Sigma2 domain of RNA polymerase sigma factors"/>
    <property type="match status" value="1"/>
</dbReference>
<dbReference type="PANTHER" id="PTHR43133">
    <property type="entry name" value="RNA POLYMERASE ECF-TYPE SIGMA FACTO"/>
    <property type="match status" value="1"/>
</dbReference>
<dbReference type="InterPro" id="IPR013325">
    <property type="entry name" value="RNA_pol_sigma_r2"/>
</dbReference>
<dbReference type="STRING" id="1121328.JWYL7_1558"/>
<evidence type="ECO:0000313" key="8">
    <source>
        <dbReference type="EMBL" id="KXZ40483.1"/>
    </source>
</evidence>
<evidence type="ECO:0000259" key="7">
    <source>
        <dbReference type="Pfam" id="PF04545"/>
    </source>
</evidence>
<dbReference type="InterPro" id="IPR014284">
    <property type="entry name" value="RNA_pol_sigma-70_dom"/>
</dbReference>
<evidence type="ECO:0000256" key="4">
    <source>
        <dbReference type="ARBA" id="ARBA00023125"/>
    </source>
</evidence>
<name>A0A150FS87_CLOPD</name>
<evidence type="ECO:0000256" key="3">
    <source>
        <dbReference type="ARBA" id="ARBA00023082"/>
    </source>
</evidence>
<keyword evidence="5" id="KW-0804">Transcription</keyword>
<feature type="domain" description="RNA polymerase sigma-70 region 4" evidence="7">
    <location>
        <begin position="113"/>
        <end position="162"/>
    </location>
</feature>
<evidence type="ECO:0000256" key="2">
    <source>
        <dbReference type="ARBA" id="ARBA00023015"/>
    </source>
</evidence>
<reference evidence="9 11" key="2">
    <citation type="submission" date="2016-11" db="EMBL/GenBank/DDBJ databases">
        <authorList>
            <person name="Varghese N."/>
            <person name="Submissions S."/>
        </authorList>
    </citation>
    <scope>NUCLEOTIDE SEQUENCE [LARGE SCALE GENOMIC DNA]</scope>
    <source>
        <strain evidence="9 11">DSM 7308</strain>
    </source>
</reference>
<feature type="domain" description="RNA polymerase sigma-70 region 2" evidence="6">
    <location>
        <begin position="18"/>
        <end position="80"/>
    </location>
</feature>
<sequence length="173" mass="20656">MKDPELEFRFNEIYNLFWPKVYKFIYFRIKDTQRAEELTQEVFKRLYIQMEKDICEKKYTKSYILTAAKHIVYDLWRKTGDRKEESLEQLSESGFNIEGKEQMINERIVLKQALSKLSQDEQEVINLRIIKGYSVKETSQILKKPSGTIKSLQYRALDKMRKELLKGGLIGEK</sequence>
<comment type="similarity">
    <text evidence="1">Belongs to the sigma-70 factor family. ECF subfamily.</text>
</comment>
<dbReference type="NCBIfam" id="TIGR02937">
    <property type="entry name" value="sigma70-ECF"/>
    <property type="match status" value="1"/>
</dbReference>